<evidence type="ECO:0000256" key="2">
    <source>
        <dbReference type="ARBA" id="ARBA00022448"/>
    </source>
</evidence>
<evidence type="ECO:0000256" key="5">
    <source>
        <dbReference type="ARBA" id="ARBA00023136"/>
    </source>
</evidence>
<dbReference type="PANTHER" id="PTHR23505:SF79">
    <property type="entry name" value="PROTEIN SPINSTER"/>
    <property type="match status" value="1"/>
</dbReference>
<dbReference type="InterPro" id="IPR036259">
    <property type="entry name" value="MFS_trans_sf"/>
</dbReference>
<feature type="transmembrane region" description="Helical" evidence="7">
    <location>
        <begin position="90"/>
        <end position="109"/>
    </location>
</feature>
<dbReference type="EMBL" id="HBKN01021798">
    <property type="protein sequence ID" value="CAE2303150.1"/>
    <property type="molecule type" value="Transcribed_RNA"/>
</dbReference>
<keyword evidence="3 7" id="KW-0812">Transmembrane</keyword>
<dbReference type="PROSITE" id="PS51257">
    <property type="entry name" value="PROKAR_LIPOPROTEIN"/>
    <property type="match status" value="1"/>
</dbReference>
<feature type="transmembrane region" description="Helical" evidence="7">
    <location>
        <begin position="12"/>
        <end position="33"/>
    </location>
</feature>
<keyword evidence="4 7" id="KW-1133">Transmembrane helix</keyword>
<feature type="transmembrane region" description="Helical" evidence="7">
    <location>
        <begin position="375"/>
        <end position="400"/>
    </location>
</feature>
<comment type="subcellular location">
    <subcellularLocation>
        <location evidence="1">Membrane</location>
        <topology evidence="1">Multi-pass membrane protein</topology>
    </subcellularLocation>
</comment>
<feature type="transmembrane region" description="Helical" evidence="7">
    <location>
        <begin position="282"/>
        <end position="303"/>
    </location>
</feature>
<dbReference type="InterPro" id="IPR020846">
    <property type="entry name" value="MFS_dom"/>
</dbReference>
<dbReference type="PANTHER" id="PTHR23505">
    <property type="entry name" value="SPINSTER"/>
    <property type="match status" value="1"/>
</dbReference>
<dbReference type="InterPro" id="IPR044770">
    <property type="entry name" value="MFS_spinster-like"/>
</dbReference>
<protein>
    <recommendedName>
        <fullName evidence="8">Major facilitator superfamily (MFS) profile domain-containing protein</fullName>
    </recommendedName>
</protein>
<dbReference type="AlphaFoldDB" id="A0A7S4KRF5"/>
<evidence type="ECO:0000259" key="8">
    <source>
        <dbReference type="PROSITE" id="PS50850"/>
    </source>
</evidence>
<keyword evidence="5 7" id="KW-0472">Membrane</keyword>
<dbReference type="GO" id="GO:0022857">
    <property type="term" value="F:transmembrane transporter activity"/>
    <property type="evidence" value="ECO:0007669"/>
    <property type="project" value="InterPro"/>
</dbReference>
<feature type="domain" description="Major facilitator superfamily (MFS) profile" evidence="8">
    <location>
        <begin position="20"/>
        <end position="435"/>
    </location>
</feature>
<comment type="similarity">
    <text evidence="6">Belongs to the major facilitator superfamily. Spinster (TC 2.A.1.49) family.</text>
</comment>
<organism evidence="9">
    <name type="scientific">Guillardia theta</name>
    <name type="common">Cryptophyte</name>
    <name type="synonym">Cryptomonas phi</name>
    <dbReference type="NCBI Taxonomy" id="55529"/>
    <lineage>
        <taxon>Eukaryota</taxon>
        <taxon>Cryptophyceae</taxon>
        <taxon>Pyrenomonadales</taxon>
        <taxon>Geminigeraceae</taxon>
        <taxon>Guillardia</taxon>
    </lineage>
</organism>
<dbReference type="Gene3D" id="1.20.1250.20">
    <property type="entry name" value="MFS general substrate transporter like domains"/>
    <property type="match status" value="2"/>
</dbReference>
<evidence type="ECO:0000313" key="9">
    <source>
        <dbReference type="EMBL" id="CAE2303150.1"/>
    </source>
</evidence>
<evidence type="ECO:0000256" key="4">
    <source>
        <dbReference type="ARBA" id="ARBA00022989"/>
    </source>
</evidence>
<dbReference type="Pfam" id="PF07690">
    <property type="entry name" value="MFS_1"/>
    <property type="match status" value="1"/>
</dbReference>
<feature type="transmembrane region" description="Helical" evidence="7">
    <location>
        <begin position="242"/>
        <end position="262"/>
    </location>
</feature>
<accession>A0A7S4KRF5</accession>
<feature type="transmembrane region" description="Helical" evidence="7">
    <location>
        <begin position="64"/>
        <end position="83"/>
    </location>
</feature>
<feature type="transmembrane region" description="Helical" evidence="7">
    <location>
        <begin position="115"/>
        <end position="136"/>
    </location>
</feature>
<reference evidence="9" key="1">
    <citation type="submission" date="2021-01" db="EMBL/GenBank/DDBJ databases">
        <authorList>
            <person name="Corre E."/>
            <person name="Pelletier E."/>
            <person name="Niang G."/>
            <person name="Scheremetjew M."/>
            <person name="Finn R."/>
            <person name="Kale V."/>
            <person name="Holt S."/>
            <person name="Cochrane G."/>
            <person name="Meng A."/>
            <person name="Brown T."/>
            <person name="Cohen L."/>
        </authorList>
    </citation>
    <scope>NUCLEOTIDE SEQUENCE</scope>
    <source>
        <strain evidence="9">CCMP 2712</strain>
    </source>
</reference>
<feature type="transmembrane region" description="Helical" evidence="7">
    <location>
        <begin position="337"/>
        <end position="363"/>
    </location>
</feature>
<sequence>MEVERERSKTTRLGWSKILTVTMICLLTACLFADQNLMAPNLTAISQEFSFTPQQRDEKLGGEVAFAFFLAGAPIALWIGWLADKMPRKWLFCGVVILGEGPALATLWVKSYHELLFLRALTGIAVGGALPLIFSMLGDMFENERRNVVSAIVSLSQGFGISIGQFISGVVGPQHGWRLPFAIVAVPSIVFTCLAALCMTEPQRGSSEAALRTRGPTQKQTVYTEKISMGKACGLFTIQTNLLVFLQGVTGCLPWAVIVTFLNDYLSQEKHFTIQSSTAILTAYNVGGMCGFLIGGLVGQIVYNRNSTYVGVLMASTTSLGIFPLMYLLNLPEDPPAVPVLCVIAFFGGVIACVTGANIRAVLLNVNAPETRGSAFAVYTLMDDLGKGFGPAAISGLIALSGGRQAAFNGAVLVGWSSCALLLLCICLTLRKDEQKLQQQIKLGQGATRCCFV</sequence>
<feature type="transmembrane region" description="Helical" evidence="7">
    <location>
        <begin position="179"/>
        <end position="199"/>
    </location>
</feature>
<keyword evidence="2" id="KW-0813">Transport</keyword>
<gene>
    <name evidence="9" type="ORF">GTHE00462_LOCUS17104</name>
</gene>
<dbReference type="SUPFAM" id="SSF103473">
    <property type="entry name" value="MFS general substrate transporter"/>
    <property type="match status" value="1"/>
</dbReference>
<evidence type="ECO:0000256" key="3">
    <source>
        <dbReference type="ARBA" id="ARBA00022692"/>
    </source>
</evidence>
<proteinExistence type="inferred from homology"/>
<dbReference type="InterPro" id="IPR011701">
    <property type="entry name" value="MFS"/>
</dbReference>
<feature type="transmembrane region" description="Helical" evidence="7">
    <location>
        <begin position="406"/>
        <end position="430"/>
    </location>
</feature>
<feature type="transmembrane region" description="Helical" evidence="7">
    <location>
        <begin position="148"/>
        <end position="167"/>
    </location>
</feature>
<evidence type="ECO:0000256" key="1">
    <source>
        <dbReference type="ARBA" id="ARBA00004141"/>
    </source>
</evidence>
<name>A0A7S4KRF5_GUITH</name>
<dbReference type="PROSITE" id="PS50850">
    <property type="entry name" value="MFS"/>
    <property type="match status" value="1"/>
</dbReference>
<evidence type="ECO:0000256" key="6">
    <source>
        <dbReference type="ARBA" id="ARBA00024338"/>
    </source>
</evidence>
<feature type="transmembrane region" description="Helical" evidence="7">
    <location>
        <begin position="310"/>
        <end position="331"/>
    </location>
</feature>
<dbReference type="GO" id="GO:0016020">
    <property type="term" value="C:membrane"/>
    <property type="evidence" value="ECO:0007669"/>
    <property type="project" value="UniProtKB-SubCell"/>
</dbReference>
<evidence type="ECO:0000256" key="7">
    <source>
        <dbReference type="SAM" id="Phobius"/>
    </source>
</evidence>